<dbReference type="GO" id="GO:0051750">
    <property type="term" value="F:delta(3,5)-delta(2,4)-dienoyl-CoA isomerase activity"/>
    <property type="evidence" value="ECO:0007669"/>
    <property type="project" value="TreeGrafter"/>
</dbReference>
<evidence type="ECO:0000256" key="9">
    <source>
        <dbReference type="ARBA" id="ARBA00051408"/>
    </source>
</evidence>
<evidence type="ECO:0000256" key="6">
    <source>
        <dbReference type="ARBA" id="ARBA00023098"/>
    </source>
</evidence>
<evidence type="ECO:0000256" key="2">
    <source>
        <dbReference type="ARBA" id="ARBA00005005"/>
    </source>
</evidence>
<comment type="similarity">
    <text evidence="3">Belongs to the enoyl-CoA hydratase/isomerase family.</text>
</comment>
<reference evidence="13 14" key="1">
    <citation type="submission" date="2023-10" db="EMBL/GenBank/DDBJ databases">
        <title>Genomes of two closely related lineages of the louse Polyplax serrata with different host specificities.</title>
        <authorList>
            <person name="Martinu J."/>
            <person name="Tarabai H."/>
            <person name="Stefka J."/>
            <person name="Hypsa V."/>
        </authorList>
    </citation>
    <scope>NUCLEOTIDE SEQUENCE [LARGE SCALE GENOMIC DNA]</scope>
    <source>
        <strain evidence="13">HR10_N</strain>
    </source>
</reference>
<dbReference type="PANTHER" id="PTHR43149:SF1">
    <property type="entry name" value="DELTA(3,5)-DELTA(2,4)-DIENOYL-COA ISOMERASE, MITOCHONDRIAL"/>
    <property type="match status" value="1"/>
</dbReference>
<keyword evidence="8" id="KW-0413">Isomerase</keyword>
<dbReference type="GO" id="GO:0006631">
    <property type="term" value="P:fatty acid metabolic process"/>
    <property type="evidence" value="ECO:0007669"/>
    <property type="project" value="UniProtKB-KW"/>
</dbReference>
<evidence type="ECO:0000313" key="14">
    <source>
        <dbReference type="Proteomes" id="UP001372834"/>
    </source>
</evidence>
<dbReference type="Gene3D" id="3.90.226.10">
    <property type="entry name" value="2-enoyl-CoA Hydratase, Chain A, domain 1"/>
    <property type="match status" value="1"/>
</dbReference>
<keyword evidence="5" id="KW-0007">Acetylation</keyword>
<comment type="caution">
    <text evidence="13">The sequence shown here is derived from an EMBL/GenBank/DDBJ whole genome shotgun (WGS) entry which is preliminary data.</text>
</comment>
<evidence type="ECO:0000256" key="12">
    <source>
        <dbReference type="ARBA" id="ARBA00071021"/>
    </source>
</evidence>
<dbReference type="AlphaFoldDB" id="A0AAN8NW53"/>
<comment type="subcellular location">
    <subcellularLocation>
        <location evidence="1">Peroxisome</location>
    </subcellularLocation>
</comment>
<dbReference type="InterPro" id="IPR029045">
    <property type="entry name" value="ClpP/crotonase-like_dom_sf"/>
</dbReference>
<dbReference type="GO" id="GO:0005777">
    <property type="term" value="C:peroxisome"/>
    <property type="evidence" value="ECO:0007669"/>
    <property type="project" value="UniProtKB-SubCell"/>
</dbReference>
<dbReference type="GO" id="GO:0005739">
    <property type="term" value="C:mitochondrion"/>
    <property type="evidence" value="ECO:0007669"/>
    <property type="project" value="TreeGrafter"/>
</dbReference>
<protein>
    <recommendedName>
        <fullName evidence="12">Delta(3,5)-Delta(2,4)-dienoyl-CoA isomerase, mitochondrial</fullName>
    </recommendedName>
</protein>
<dbReference type="EMBL" id="JAWJWE010000038">
    <property type="protein sequence ID" value="KAK6623607.1"/>
    <property type="molecule type" value="Genomic_DNA"/>
</dbReference>
<dbReference type="SUPFAM" id="SSF52096">
    <property type="entry name" value="ClpP/crotonase"/>
    <property type="match status" value="1"/>
</dbReference>
<keyword evidence="4" id="KW-0276">Fatty acid metabolism</keyword>
<evidence type="ECO:0000256" key="11">
    <source>
        <dbReference type="ARBA" id="ARBA00055786"/>
    </source>
</evidence>
<evidence type="ECO:0000256" key="5">
    <source>
        <dbReference type="ARBA" id="ARBA00022990"/>
    </source>
</evidence>
<organism evidence="13 14">
    <name type="scientific">Polyplax serrata</name>
    <name type="common">Common mouse louse</name>
    <dbReference type="NCBI Taxonomy" id="468196"/>
    <lineage>
        <taxon>Eukaryota</taxon>
        <taxon>Metazoa</taxon>
        <taxon>Ecdysozoa</taxon>
        <taxon>Arthropoda</taxon>
        <taxon>Hexapoda</taxon>
        <taxon>Insecta</taxon>
        <taxon>Pterygota</taxon>
        <taxon>Neoptera</taxon>
        <taxon>Paraneoptera</taxon>
        <taxon>Psocodea</taxon>
        <taxon>Troctomorpha</taxon>
        <taxon>Phthiraptera</taxon>
        <taxon>Anoplura</taxon>
        <taxon>Polyplacidae</taxon>
        <taxon>Polyplax</taxon>
    </lineage>
</organism>
<comment type="catalytic activity">
    <reaction evidence="9">
        <text>(3E,5Z)-octadienoyl-CoA = (2E,4E)-octadienoyl-CoA</text>
        <dbReference type="Rhea" id="RHEA:45244"/>
        <dbReference type="ChEBI" id="CHEBI:62243"/>
        <dbReference type="ChEBI" id="CHEBI:85108"/>
    </reaction>
</comment>
<dbReference type="InterPro" id="IPR001753">
    <property type="entry name" value="Enoyl-CoA_hydra/iso"/>
</dbReference>
<name>A0AAN8NW53_POLSC</name>
<dbReference type="PANTHER" id="PTHR43149">
    <property type="entry name" value="ENOYL-COA HYDRATASE"/>
    <property type="match status" value="1"/>
</dbReference>
<evidence type="ECO:0000256" key="10">
    <source>
        <dbReference type="ARBA" id="ARBA00052809"/>
    </source>
</evidence>
<dbReference type="InterPro" id="IPR014748">
    <property type="entry name" value="Enoyl-CoA_hydra_C"/>
</dbReference>
<sequence>MVKTQAARASTFPSYKALLVSNPKPYVVHVELNRPEKMNAMDRTMWTEIGDCFNHLSSNPDCRVIVLSGAGPKIFTAGIDLHSMLSVGAELSEHEDVARKSAVLWRLIKLYQNCISSLEKCPKPVLGAVHGPCIGGGLNLICATDIRYCTTDAWFQNKEVDIGMAADVGTLQRMPKVMGSASLVNELAFTCRKFPAAEAKETGFVSKVFDSKDSMIQSVLEVAEIIASKSPVAVQGTKRSLVYSRDHSVDEGLDNIALFNMAMLQSEDFLNAVTAQATKGDPPVFSKL</sequence>
<accession>A0AAN8NW53</accession>
<dbReference type="Proteomes" id="UP001372834">
    <property type="component" value="Unassembled WGS sequence"/>
</dbReference>
<dbReference type="Pfam" id="PF00378">
    <property type="entry name" value="ECH_1"/>
    <property type="match status" value="1"/>
</dbReference>
<evidence type="ECO:0000256" key="1">
    <source>
        <dbReference type="ARBA" id="ARBA00004275"/>
    </source>
</evidence>
<evidence type="ECO:0000256" key="8">
    <source>
        <dbReference type="ARBA" id="ARBA00023235"/>
    </source>
</evidence>
<comment type="catalytic activity">
    <reaction evidence="10">
        <text>(3E,5Z,8Z,11Z,14Z)-eicosapentaenoyl-CoA = (2E,4E,8Z,11Z,14Z)-eicosapentaenoyl-CoA</text>
        <dbReference type="Rhea" id="RHEA:45224"/>
        <dbReference type="ChEBI" id="CHEBI:85090"/>
        <dbReference type="ChEBI" id="CHEBI:85091"/>
    </reaction>
</comment>
<dbReference type="FunFam" id="1.10.12.10:FF:000004">
    <property type="entry name" value="Delta3,5-delta2,4-dienoyl-CoA isomerase"/>
    <property type="match status" value="1"/>
</dbReference>
<evidence type="ECO:0000256" key="7">
    <source>
        <dbReference type="ARBA" id="ARBA00023140"/>
    </source>
</evidence>
<keyword evidence="6" id="KW-0443">Lipid metabolism</keyword>
<dbReference type="Gene3D" id="1.10.12.10">
    <property type="entry name" value="Lyase 2-enoyl-coa Hydratase, Chain A, domain 2"/>
    <property type="match status" value="1"/>
</dbReference>
<dbReference type="CDD" id="cd06558">
    <property type="entry name" value="crotonase-like"/>
    <property type="match status" value="1"/>
</dbReference>
<proteinExistence type="inferred from homology"/>
<evidence type="ECO:0000313" key="13">
    <source>
        <dbReference type="EMBL" id="KAK6623607.1"/>
    </source>
</evidence>
<comment type="pathway">
    <text evidence="2">Lipid metabolism; fatty acid beta-oxidation.</text>
</comment>
<comment type="function">
    <text evidence="11">Isomerization of 3-trans,5-cis-dienoyl-CoA to 2-trans,4-trans-dienoyl-CoA.</text>
</comment>
<dbReference type="InterPro" id="IPR045002">
    <property type="entry name" value="Ech1-like"/>
</dbReference>
<dbReference type="FunFam" id="3.90.226.10:FF:000024">
    <property type="entry name" value="Delta3,5-delta2,4-dienoyl-CoA isomerase"/>
    <property type="match status" value="1"/>
</dbReference>
<gene>
    <name evidence="13" type="ORF">RUM43_009459</name>
</gene>
<evidence type="ECO:0000256" key="4">
    <source>
        <dbReference type="ARBA" id="ARBA00022832"/>
    </source>
</evidence>
<evidence type="ECO:0000256" key="3">
    <source>
        <dbReference type="ARBA" id="ARBA00005254"/>
    </source>
</evidence>
<keyword evidence="7" id="KW-0576">Peroxisome</keyword>